<reference evidence="1 2" key="1">
    <citation type="journal article" date="2021" name="BMC Genomics">
        <title>Datura genome reveals duplications of psychoactive alkaloid biosynthetic genes and high mutation rate following tissue culture.</title>
        <authorList>
            <person name="Rajewski A."/>
            <person name="Carter-House D."/>
            <person name="Stajich J."/>
            <person name="Litt A."/>
        </authorList>
    </citation>
    <scope>NUCLEOTIDE SEQUENCE [LARGE SCALE GENOMIC DNA]</scope>
    <source>
        <strain evidence="1">AR-01</strain>
    </source>
</reference>
<dbReference type="EMBL" id="JACEIK010005942">
    <property type="protein sequence ID" value="MCE0482455.1"/>
    <property type="molecule type" value="Genomic_DNA"/>
</dbReference>
<evidence type="ECO:0000313" key="1">
    <source>
        <dbReference type="EMBL" id="MCE0482455.1"/>
    </source>
</evidence>
<accession>A0ABS8VRK7</accession>
<proteinExistence type="predicted"/>
<organism evidence="1 2">
    <name type="scientific">Datura stramonium</name>
    <name type="common">Jimsonweed</name>
    <name type="synonym">Common thornapple</name>
    <dbReference type="NCBI Taxonomy" id="4076"/>
    <lineage>
        <taxon>Eukaryota</taxon>
        <taxon>Viridiplantae</taxon>
        <taxon>Streptophyta</taxon>
        <taxon>Embryophyta</taxon>
        <taxon>Tracheophyta</taxon>
        <taxon>Spermatophyta</taxon>
        <taxon>Magnoliopsida</taxon>
        <taxon>eudicotyledons</taxon>
        <taxon>Gunneridae</taxon>
        <taxon>Pentapetalae</taxon>
        <taxon>asterids</taxon>
        <taxon>lamiids</taxon>
        <taxon>Solanales</taxon>
        <taxon>Solanaceae</taxon>
        <taxon>Solanoideae</taxon>
        <taxon>Datureae</taxon>
        <taxon>Datura</taxon>
    </lineage>
</organism>
<name>A0ABS8VRK7_DATST</name>
<protein>
    <submittedName>
        <fullName evidence="1">Uncharacterized protein</fullName>
    </submittedName>
</protein>
<keyword evidence="2" id="KW-1185">Reference proteome</keyword>
<sequence length="105" mass="11688">MGKWENRSNFRKRGNISTRGALAITEEDWRFANVTAADITCSISWKLDRRLTDVSWNVSDIFPDGSLTSIESLCELNKVSDPSAVRRMLPACSRSSAGEPYPCSS</sequence>
<dbReference type="Proteomes" id="UP000823775">
    <property type="component" value="Unassembled WGS sequence"/>
</dbReference>
<comment type="caution">
    <text evidence="1">The sequence shown here is derived from an EMBL/GenBank/DDBJ whole genome shotgun (WGS) entry which is preliminary data.</text>
</comment>
<gene>
    <name evidence="1" type="ORF">HAX54_041251</name>
</gene>
<evidence type="ECO:0000313" key="2">
    <source>
        <dbReference type="Proteomes" id="UP000823775"/>
    </source>
</evidence>